<evidence type="ECO:0000313" key="3">
    <source>
        <dbReference type="Proteomes" id="UP000683246"/>
    </source>
</evidence>
<sequence length="161" mass="19060">MIRDVRHQDVEYICRIYNEYVKHTVITFEEEVVSEEAMYARIEKIKKDYCYIVYEMDGEVVGYAYASAWRTRSAYRFCVESTVYVEKNAKGKGIGTALYQELINRLKLLNFRVIMGVIALPNEPSVRLHEKLGFYEAGYFKKVGLKFNQWIDVGYWQYDIV</sequence>
<reference evidence="2" key="1">
    <citation type="submission" date="2020-07" db="EMBL/GenBank/DDBJ databases">
        <title>Vallitalea pronyensis genome.</title>
        <authorList>
            <person name="Postec A."/>
        </authorList>
    </citation>
    <scope>NUCLEOTIDE SEQUENCE</scope>
    <source>
        <strain evidence="2">FatNI3</strain>
    </source>
</reference>
<evidence type="ECO:0000313" key="2">
    <source>
        <dbReference type="EMBL" id="QUI23605.1"/>
    </source>
</evidence>
<proteinExistence type="predicted"/>
<dbReference type="Proteomes" id="UP000683246">
    <property type="component" value="Chromosome"/>
</dbReference>
<dbReference type="Pfam" id="PF13420">
    <property type="entry name" value="Acetyltransf_4"/>
    <property type="match status" value="1"/>
</dbReference>
<name>A0A8J8SH84_9FIRM</name>
<evidence type="ECO:0000259" key="1">
    <source>
        <dbReference type="PROSITE" id="PS51186"/>
    </source>
</evidence>
<dbReference type="Gene3D" id="3.40.630.30">
    <property type="match status" value="1"/>
</dbReference>
<dbReference type="InterPro" id="IPR000182">
    <property type="entry name" value="GNAT_dom"/>
</dbReference>
<dbReference type="EMBL" id="CP058649">
    <property type="protein sequence ID" value="QUI23605.1"/>
    <property type="molecule type" value="Genomic_DNA"/>
</dbReference>
<accession>A0A8J8SH84</accession>
<dbReference type="PANTHER" id="PTHR43072">
    <property type="entry name" value="N-ACETYLTRANSFERASE"/>
    <property type="match status" value="1"/>
</dbReference>
<dbReference type="CDD" id="cd04301">
    <property type="entry name" value="NAT_SF"/>
    <property type="match status" value="1"/>
</dbReference>
<dbReference type="PROSITE" id="PS51186">
    <property type="entry name" value="GNAT"/>
    <property type="match status" value="1"/>
</dbReference>
<dbReference type="AlphaFoldDB" id="A0A8J8SH84"/>
<dbReference type="SUPFAM" id="SSF55729">
    <property type="entry name" value="Acyl-CoA N-acyltransferases (Nat)"/>
    <property type="match status" value="1"/>
</dbReference>
<organism evidence="2 3">
    <name type="scientific">Vallitalea pronyensis</name>
    <dbReference type="NCBI Taxonomy" id="1348613"/>
    <lineage>
        <taxon>Bacteria</taxon>
        <taxon>Bacillati</taxon>
        <taxon>Bacillota</taxon>
        <taxon>Clostridia</taxon>
        <taxon>Lachnospirales</taxon>
        <taxon>Vallitaleaceae</taxon>
        <taxon>Vallitalea</taxon>
    </lineage>
</organism>
<protein>
    <submittedName>
        <fullName evidence="2">N-acetyltransferase family protein</fullName>
    </submittedName>
</protein>
<dbReference type="KEGG" id="vpy:HZI73_15490"/>
<dbReference type="InterPro" id="IPR016181">
    <property type="entry name" value="Acyl_CoA_acyltransferase"/>
</dbReference>
<gene>
    <name evidence="2" type="ORF">HZI73_15490</name>
</gene>
<keyword evidence="3" id="KW-1185">Reference proteome</keyword>
<dbReference type="PANTHER" id="PTHR43072:SF8">
    <property type="entry name" value="ACYLTRANSFERASE FABY-RELATED"/>
    <property type="match status" value="1"/>
</dbReference>
<dbReference type="RefSeq" id="WP_212694290.1">
    <property type="nucleotide sequence ID" value="NZ_CP058649.1"/>
</dbReference>
<dbReference type="GO" id="GO:0016747">
    <property type="term" value="F:acyltransferase activity, transferring groups other than amino-acyl groups"/>
    <property type="evidence" value="ECO:0007669"/>
    <property type="project" value="InterPro"/>
</dbReference>
<feature type="domain" description="N-acetyltransferase" evidence="1">
    <location>
        <begin position="1"/>
        <end position="160"/>
    </location>
</feature>